<dbReference type="SUPFAM" id="SSF56112">
    <property type="entry name" value="Protein kinase-like (PK-like)"/>
    <property type="match status" value="1"/>
</dbReference>
<keyword evidence="2 3" id="KW-0067">ATP-binding</keyword>
<feature type="transmembrane region" description="Helical" evidence="5">
    <location>
        <begin position="180"/>
        <end position="203"/>
    </location>
</feature>
<dbReference type="Gene3D" id="1.10.510.10">
    <property type="entry name" value="Transferase(Phosphotransferase) domain 1"/>
    <property type="match status" value="1"/>
</dbReference>
<feature type="domain" description="Protein kinase" evidence="6">
    <location>
        <begin position="319"/>
        <end position="617"/>
    </location>
</feature>
<dbReference type="Proteomes" id="UP001189429">
    <property type="component" value="Unassembled WGS sequence"/>
</dbReference>
<evidence type="ECO:0000256" key="3">
    <source>
        <dbReference type="PROSITE-ProRule" id="PRU10141"/>
    </source>
</evidence>
<dbReference type="InterPro" id="IPR051681">
    <property type="entry name" value="Ser/Thr_Kinases-Pseudokinases"/>
</dbReference>
<keyword evidence="8" id="KW-1185">Reference proteome</keyword>
<keyword evidence="5" id="KW-0812">Transmembrane</keyword>
<keyword evidence="1 3" id="KW-0547">Nucleotide-binding</keyword>
<evidence type="ECO:0000313" key="7">
    <source>
        <dbReference type="EMBL" id="CAK0821205.1"/>
    </source>
</evidence>
<dbReference type="InterPro" id="IPR000719">
    <property type="entry name" value="Prot_kinase_dom"/>
</dbReference>
<evidence type="ECO:0000256" key="5">
    <source>
        <dbReference type="SAM" id="Phobius"/>
    </source>
</evidence>
<feature type="binding site" evidence="3">
    <location>
        <position position="346"/>
    </location>
    <ligand>
        <name>ATP</name>
        <dbReference type="ChEBI" id="CHEBI:30616"/>
    </ligand>
</feature>
<feature type="transmembrane region" description="Helical" evidence="5">
    <location>
        <begin position="110"/>
        <end position="135"/>
    </location>
</feature>
<sequence length="829" mass="90258">MPAWSTPWSAPACRRVQYEAAMGRLTLRFKSAGLETGFVMSRKQRLSEWISIMVIGLFILCVFSLSPDRFEAPSDVRMWQSAVFYGGTAVVAVMLIVAKALERSCLSPRNVVFCMEITTAVASVVMMVVGVSVSRHYIARIVGYGNTEAVWGRDLGYTDGVNLLVVNLCASVGHLAPVRWVFLFPVEVALVFVFGLPIFVWSSPSPDDVPILSLVAVCLAVLAAVGKRHSELNDRLLFKSLLSEKKLRFEAEHVLAVQQESAGAANGTDTLAATSAMGSFPETTSTAFPVEVDQTGGSAKLREIGIREQWLIEDTEVKALPDRVLGRGGFGLVTLGVYHNTPVALKTPQQDFATNVVSLHALCNELRILRRLRHPNIVFFYGAILGDSFVRLCLVLERIDGVNLGRFIQAHKLAGSSGGAGDPQRRPRSSTAIFNERKRIVCDTLNALRYLHSRTPAVVHGDLKDSNIFVQQLCLHGDTVARAKLLDFGLARLLTRSAEPMGGTAQWSAPELFGKRGNRPDRAADVYSVGLLMFFISTGAKPFGGAAATESGFPRSWPPTIAGRRPRYRGLPPSWPDDLQSLQCWHWCMASVEQCTQTRPEQRPTVEAVSDELDRGLDISSQGGASDAKSDGDPSFRRPEQAGSLDLAFPRRQPSELAVVFDGATFDVLGTSPAFDSRFGACPPGSAVSGWLSPESLEAFCERVHSFCTSGMSLCTFDWEPRGLRLPRAPDAPMPRRVSVTLWADRRGEEERVLARLVLPASRDRALHPPDGDADPSRPRCPSREPHPGAAPGPPPASVPEAVRGRGTAPPARPPLEPTARRARCPLSL</sequence>
<evidence type="ECO:0000313" key="8">
    <source>
        <dbReference type="Proteomes" id="UP001189429"/>
    </source>
</evidence>
<keyword evidence="5" id="KW-1133">Transmembrane helix</keyword>
<dbReference type="Pfam" id="PF00069">
    <property type="entry name" value="Pkinase"/>
    <property type="match status" value="1"/>
</dbReference>
<protein>
    <recommendedName>
        <fullName evidence="6">Protein kinase domain-containing protein</fullName>
    </recommendedName>
</protein>
<dbReference type="PANTHER" id="PTHR44329">
    <property type="entry name" value="SERINE/THREONINE-PROTEIN KINASE TNNI3K-RELATED"/>
    <property type="match status" value="1"/>
</dbReference>
<feature type="transmembrane region" description="Helical" evidence="5">
    <location>
        <begin position="209"/>
        <end position="226"/>
    </location>
</feature>
<feature type="compositionally biased region" description="Basic and acidic residues" evidence="4">
    <location>
        <begin position="763"/>
        <end position="787"/>
    </location>
</feature>
<dbReference type="InterPro" id="IPR008271">
    <property type="entry name" value="Ser/Thr_kinase_AS"/>
</dbReference>
<feature type="compositionally biased region" description="Pro residues" evidence="4">
    <location>
        <begin position="789"/>
        <end position="798"/>
    </location>
</feature>
<feature type="transmembrane region" description="Helical" evidence="5">
    <location>
        <begin position="49"/>
        <end position="66"/>
    </location>
</feature>
<comment type="caution">
    <text evidence="7">The sequence shown here is derived from an EMBL/GenBank/DDBJ whole genome shotgun (WGS) entry which is preliminary data.</text>
</comment>
<dbReference type="PROSITE" id="PS50011">
    <property type="entry name" value="PROTEIN_KINASE_DOM"/>
    <property type="match status" value="1"/>
</dbReference>
<feature type="region of interest" description="Disordered" evidence="4">
    <location>
        <begin position="763"/>
        <end position="829"/>
    </location>
</feature>
<gene>
    <name evidence="7" type="ORF">PCOR1329_LOCUS22593</name>
</gene>
<dbReference type="PROSITE" id="PS00108">
    <property type="entry name" value="PROTEIN_KINASE_ST"/>
    <property type="match status" value="1"/>
</dbReference>
<organism evidence="7 8">
    <name type="scientific">Prorocentrum cordatum</name>
    <dbReference type="NCBI Taxonomy" id="2364126"/>
    <lineage>
        <taxon>Eukaryota</taxon>
        <taxon>Sar</taxon>
        <taxon>Alveolata</taxon>
        <taxon>Dinophyceae</taxon>
        <taxon>Prorocentrales</taxon>
        <taxon>Prorocentraceae</taxon>
        <taxon>Prorocentrum</taxon>
    </lineage>
</organism>
<reference evidence="7" key="1">
    <citation type="submission" date="2023-10" db="EMBL/GenBank/DDBJ databases">
        <authorList>
            <person name="Chen Y."/>
            <person name="Shah S."/>
            <person name="Dougan E. K."/>
            <person name="Thang M."/>
            <person name="Chan C."/>
        </authorList>
    </citation>
    <scope>NUCLEOTIDE SEQUENCE [LARGE SCALE GENOMIC DNA]</scope>
</reference>
<feature type="compositionally biased region" description="Basic and acidic residues" evidence="4">
    <location>
        <begin position="628"/>
        <end position="640"/>
    </location>
</feature>
<feature type="compositionally biased region" description="Low complexity" evidence="4">
    <location>
        <begin position="799"/>
        <end position="810"/>
    </location>
</feature>
<evidence type="ECO:0000256" key="1">
    <source>
        <dbReference type="ARBA" id="ARBA00022741"/>
    </source>
</evidence>
<name>A0ABN9RSE7_9DINO</name>
<dbReference type="SMART" id="SM00220">
    <property type="entry name" value="S_TKc"/>
    <property type="match status" value="1"/>
</dbReference>
<dbReference type="InterPro" id="IPR011009">
    <property type="entry name" value="Kinase-like_dom_sf"/>
</dbReference>
<keyword evidence="5" id="KW-0472">Membrane</keyword>
<dbReference type="PROSITE" id="PS00107">
    <property type="entry name" value="PROTEIN_KINASE_ATP"/>
    <property type="match status" value="1"/>
</dbReference>
<evidence type="ECO:0000256" key="4">
    <source>
        <dbReference type="SAM" id="MobiDB-lite"/>
    </source>
</evidence>
<evidence type="ECO:0000259" key="6">
    <source>
        <dbReference type="PROSITE" id="PS50011"/>
    </source>
</evidence>
<feature type="region of interest" description="Disordered" evidence="4">
    <location>
        <begin position="615"/>
        <end position="645"/>
    </location>
</feature>
<proteinExistence type="predicted"/>
<dbReference type="Gene3D" id="3.30.200.20">
    <property type="entry name" value="Phosphorylase Kinase, domain 1"/>
    <property type="match status" value="1"/>
</dbReference>
<accession>A0ABN9RSE7</accession>
<dbReference type="PANTHER" id="PTHR44329:SF214">
    <property type="entry name" value="PROTEIN KINASE DOMAIN-CONTAINING PROTEIN"/>
    <property type="match status" value="1"/>
</dbReference>
<feature type="transmembrane region" description="Helical" evidence="5">
    <location>
        <begin position="78"/>
        <end position="98"/>
    </location>
</feature>
<evidence type="ECO:0000256" key="2">
    <source>
        <dbReference type="ARBA" id="ARBA00022840"/>
    </source>
</evidence>
<dbReference type="EMBL" id="CAUYUJ010007568">
    <property type="protein sequence ID" value="CAK0821205.1"/>
    <property type="molecule type" value="Genomic_DNA"/>
</dbReference>
<dbReference type="InterPro" id="IPR017441">
    <property type="entry name" value="Protein_kinase_ATP_BS"/>
</dbReference>
<dbReference type="CDD" id="cd14014">
    <property type="entry name" value="STKc_PknB_like"/>
    <property type="match status" value="1"/>
</dbReference>